<feature type="binding site" evidence="12">
    <location>
        <position position="297"/>
    </location>
    <ligand>
        <name>K(+)</name>
        <dbReference type="ChEBI" id="CHEBI:29103"/>
    </ligand>
</feature>
<accession>A0AAQ3LBV2</accession>
<comment type="activity regulation">
    <text evidence="12">Activated by a monovalent cation that binds near, but not in, the active site. The most likely occupant of the site in vivo is potassium. Ion binding induces a conformational change that may alter substrate affinity.</text>
</comment>
<dbReference type="Gene3D" id="3.40.1190.20">
    <property type="match status" value="1"/>
</dbReference>
<evidence type="ECO:0000256" key="4">
    <source>
        <dbReference type="ARBA" id="ARBA00022679"/>
    </source>
</evidence>
<keyword evidence="8 12" id="KW-0067">ATP-binding</keyword>
<dbReference type="EMBL" id="CP136920">
    <property type="protein sequence ID" value="WOO41527.1"/>
    <property type="molecule type" value="Genomic_DNA"/>
</dbReference>
<evidence type="ECO:0000256" key="12">
    <source>
        <dbReference type="HAMAP-Rule" id="MF_01987"/>
    </source>
</evidence>
<keyword evidence="5 12" id="KW-0479">Metal-binding</keyword>
<evidence type="ECO:0000256" key="2">
    <source>
        <dbReference type="ARBA" id="ARBA00012035"/>
    </source>
</evidence>
<dbReference type="SUPFAM" id="SSF53613">
    <property type="entry name" value="Ribokinase-like"/>
    <property type="match status" value="1"/>
</dbReference>
<feature type="domain" description="Carbohydrate kinase PfkB" evidence="13">
    <location>
        <begin position="4"/>
        <end position="306"/>
    </location>
</feature>
<sequence>MGKSNVVVVGGYNQDLTWYTSAFPRPGETVMGRFVTGPGGKGSNQAFAAARAGARTAFVGAVGDDHFGDPLPALYEKEGIDHHLVVKPNHPTGNAGIWVDENGRNDIIVDLGANNALLAEDVPEELVASARVVVCQHETNLAANQRAFEIAKRNGVKTVLNPAPTRDDFDESILSLVDIIMPNETEFASLVARMGFYDAGEFSEQMMVGLGDEDLHDLCRQFSVPVVIVTLGKHGCFVSTETEYRKLPTIDVEHVVDTCGAGDAFVGGFSAGLVRFGGDVFKSAVFGNITAGLSVTRPGTAPSMPQLAEIEPYLKSQGLD</sequence>
<dbReference type="GO" id="GO:0004747">
    <property type="term" value="F:ribokinase activity"/>
    <property type="evidence" value="ECO:0007669"/>
    <property type="project" value="UniProtKB-UniRule"/>
</dbReference>
<comment type="pathway">
    <text evidence="12">Carbohydrate metabolism; D-ribose degradation; D-ribose 5-phosphate from beta-D-ribopyranose: step 2/2.</text>
</comment>
<evidence type="ECO:0000256" key="6">
    <source>
        <dbReference type="ARBA" id="ARBA00022741"/>
    </source>
</evidence>
<dbReference type="GO" id="GO:0005737">
    <property type="term" value="C:cytoplasm"/>
    <property type="evidence" value="ECO:0007669"/>
    <property type="project" value="UniProtKB-SubCell"/>
</dbReference>
<evidence type="ECO:0000313" key="15">
    <source>
        <dbReference type="Proteomes" id="UP001304300"/>
    </source>
</evidence>
<comment type="subunit">
    <text evidence="12">Homodimer.</text>
</comment>
<dbReference type="KEGG" id="puo:RZN69_00400"/>
<dbReference type="InterPro" id="IPR011877">
    <property type="entry name" value="Ribokinase"/>
</dbReference>
<protein>
    <recommendedName>
        <fullName evidence="3 12">Ribokinase</fullName>
        <shortName evidence="12">RK</shortName>
        <ecNumber evidence="2 12">2.7.1.15</ecNumber>
    </recommendedName>
</protein>
<feature type="binding site" evidence="12">
    <location>
        <begin position="262"/>
        <end position="263"/>
    </location>
    <ligand>
        <name>ATP</name>
        <dbReference type="ChEBI" id="CHEBI:30616"/>
    </ligand>
</feature>
<dbReference type="InterPro" id="IPR002173">
    <property type="entry name" value="Carboh/pur_kinase_PfkB_CS"/>
</dbReference>
<keyword evidence="6 12" id="KW-0547">Nucleotide-binding</keyword>
<feature type="binding site" evidence="12">
    <location>
        <begin position="230"/>
        <end position="235"/>
    </location>
    <ligand>
        <name>ATP</name>
        <dbReference type="ChEBI" id="CHEBI:30616"/>
    </ligand>
</feature>
<proteinExistence type="inferred from homology"/>
<gene>
    <name evidence="12" type="primary">rbsK</name>
    <name evidence="14" type="ORF">RZN69_00400</name>
</gene>
<feature type="binding site" evidence="12">
    <location>
        <position position="299"/>
    </location>
    <ligand>
        <name>K(+)</name>
        <dbReference type="ChEBI" id="CHEBI:29103"/>
    </ligand>
</feature>
<keyword evidence="11 12" id="KW-0119">Carbohydrate metabolism</keyword>
<evidence type="ECO:0000256" key="10">
    <source>
        <dbReference type="ARBA" id="ARBA00022958"/>
    </source>
</evidence>
<dbReference type="GO" id="GO:0019303">
    <property type="term" value="P:D-ribose catabolic process"/>
    <property type="evidence" value="ECO:0007669"/>
    <property type="project" value="UniProtKB-UniRule"/>
</dbReference>
<feature type="binding site" evidence="12">
    <location>
        <position position="257"/>
    </location>
    <ligand>
        <name>K(+)</name>
        <dbReference type="ChEBI" id="CHEBI:29103"/>
    </ligand>
</feature>
<dbReference type="GO" id="GO:0005524">
    <property type="term" value="F:ATP binding"/>
    <property type="evidence" value="ECO:0007669"/>
    <property type="project" value="UniProtKB-UniRule"/>
</dbReference>
<reference evidence="14 15" key="1">
    <citation type="submission" date="2023-10" db="EMBL/GenBank/DDBJ databases">
        <title>Rubellicoccus peritrichatus gen. nov., sp. nov., isolated from an algae of coral reef tank.</title>
        <authorList>
            <person name="Luo J."/>
        </authorList>
    </citation>
    <scope>NUCLEOTIDE SEQUENCE [LARGE SCALE GENOMIC DNA]</scope>
    <source>
        <strain evidence="14 15">CR14</strain>
    </source>
</reference>
<dbReference type="CDD" id="cd01174">
    <property type="entry name" value="ribokinase"/>
    <property type="match status" value="1"/>
</dbReference>
<comment type="similarity">
    <text evidence="1">Belongs to the carbohydrate kinase pfkB family.</text>
</comment>
<evidence type="ECO:0000256" key="3">
    <source>
        <dbReference type="ARBA" id="ARBA00016943"/>
    </source>
</evidence>
<dbReference type="AlphaFoldDB" id="A0AAQ3LBV2"/>
<keyword evidence="12" id="KW-0963">Cytoplasm</keyword>
<feature type="binding site" evidence="12">
    <location>
        <position position="183"/>
    </location>
    <ligand>
        <name>ATP</name>
        <dbReference type="ChEBI" id="CHEBI:30616"/>
    </ligand>
</feature>
<dbReference type="InterPro" id="IPR011611">
    <property type="entry name" value="PfkB_dom"/>
</dbReference>
<organism evidence="14 15">
    <name type="scientific">Rubellicoccus peritrichatus</name>
    <dbReference type="NCBI Taxonomy" id="3080537"/>
    <lineage>
        <taxon>Bacteria</taxon>
        <taxon>Pseudomonadati</taxon>
        <taxon>Verrucomicrobiota</taxon>
        <taxon>Opitutia</taxon>
        <taxon>Puniceicoccales</taxon>
        <taxon>Cerasicoccaceae</taxon>
        <taxon>Rubellicoccus</taxon>
    </lineage>
</organism>
<evidence type="ECO:0000256" key="7">
    <source>
        <dbReference type="ARBA" id="ARBA00022777"/>
    </source>
</evidence>
<comment type="catalytic activity">
    <reaction evidence="12">
        <text>D-ribose + ATP = D-ribose 5-phosphate + ADP + H(+)</text>
        <dbReference type="Rhea" id="RHEA:13697"/>
        <dbReference type="ChEBI" id="CHEBI:15378"/>
        <dbReference type="ChEBI" id="CHEBI:30616"/>
        <dbReference type="ChEBI" id="CHEBI:47013"/>
        <dbReference type="ChEBI" id="CHEBI:78346"/>
        <dbReference type="ChEBI" id="CHEBI:456216"/>
        <dbReference type="EC" id="2.7.1.15"/>
    </reaction>
</comment>
<dbReference type="HAMAP" id="MF_01987">
    <property type="entry name" value="Ribokinase"/>
    <property type="match status" value="1"/>
</dbReference>
<feature type="binding site" evidence="12">
    <location>
        <begin position="40"/>
        <end position="44"/>
    </location>
    <ligand>
        <name>substrate</name>
    </ligand>
</feature>
<dbReference type="PRINTS" id="PR00990">
    <property type="entry name" value="RIBOKINASE"/>
</dbReference>
<dbReference type="GO" id="GO:0046872">
    <property type="term" value="F:metal ion binding"/>
    <property type="evidence" value="ECO:0007669"/>
    <property type="project" value="UniProtKB-KW"/>
</dbReference>
<dbReference type="EC" id="2.7.1.15" evidence="2 12"/>
<name>A0AAQ3LBV2_9BACT</name>
<feature type="active site" description="Proton acceptor" evidence="12">
    <location>
        <position position="263"/>
    </location>
</feature>
<dbReference type="PANTHER" id="PTHR10584">
    <property type="entry name" value="SUGAR KINASE"/>
    <property type="match status" value="1"/>
</dbReference>
<comment type="cofactor">
    <cofactor evidence="12">
        <name>Mg(2+)</name>
        <dbReference type="ChEBI" id="CHEBI:18420"/>
    </cofactor>
    <text evidence="12">Requires a divalent cation, most likely magnesium in vivo, as an electrophilic catalyst to aid phosphoryl group transfer. It is the chelate of the metal and the nucleotide that is the actual substrate.</text>
</comment>
<dbReference type="PROSITE" id="PS00584">
    <property type="entry name" value="PFKB_KINASES_2"/>
    <property type="match status" value="1"/>
</dbReference>
<comment type="similarity">
    <text evidence="12">Belongs to the carbohydrate kinase PfkB family. Ribokinase subfamily.</text>
</comment>
<feature type="binding site" evidence="12">
    <location>
        <position position="303"/>
    </location>
    <ligand>
        <name>K(+)</name>
        <dbReference type="ChEBI" id="CHEBI:29103"/>
    </ligand>
</feature>
<keyword evidence="7 12" id="KW-0418">Kinase</keyword>
<dbReference type="Proteomes" id="UP001304300">
    <property type="component" value="Chromosome"/>
</dbReference>
<feature type="binding site" evidence="12">
    <location>
        <position position="263"/>
    </location>
    <ligand>
        <name>substrate</name>
    </ligand>
</feature>
<dbReference type="RefSeq" id="WP_317834011.1">
    <property type="nucleotide sequence ID" value="NZ_CP136920.1"/>
</dbReference>
<comment type="caution">
    <text evidence="12">Lacks conserved residue(s) required for the propagation of feature annotation.</text>
</comment>
<evidence type="ECO:0000256" key="5">
    <source>
        <dbReference type="ARBA" id="ARBA00022723"/>
    </source>
</evidence>
<evidence type="ECO:0000256" key="11">
    <source>
        <dbReference type="ARBA" id="ARBA00023277"/>
    </source>
</evidence>
<evidence type="ECO:0000256" key="8">
    <source>
        <dbReference type="ARBA" id="ARBA00022840"/>
    </source>
</evidence>
<dbReference type="InterPro" id="IPR002139">
    <property type="entry name" value="Ribo/fructo_kinase"/>
</dbReference>
<dbReference type="InterPro" id="IPR029056">
    <property type="entry name" value="Ribokinase-like"/>
</dbReference>
<keyword evidence="9 12" id="KW-0460">Magnesium</keyword>
<feature type="binding site" evidence="12">
    <location>
        <begin position="13"/>
        <end position="15"/>
    </location>
    <ligand>
        <name>substrate</name>
    </ligand>
</feature>
<keyword evidence="4 12" id="KW-0808">Transferase</keyword>
<dbReference type="Pfam" id="PF00294">
    <property type="entry name" value="PfkB"/>
    <property type="match status" value="1"/>
</dbReference>
<keyword evidence="10 12" id="KW-0630">Potassium</keyword>
<dbReference type="PANTHER" id="PTHR10584:SF166">
    <property type="entry name" value="RIBOKINASE"/>
    <property type="match status" value="1"/>
</dbReference>
<feature type="binding site" evidence="12">
    <location>
        <position position="259"/>
    </location>
    <ligand>
        <name>K(+)</name>
        <dbReference type="ChEBI" id="CHEBI:29103"/>
    </ligand>
</feature>
<feature type="binding site" evidence="12">
    <location>
        <position position="294"/>
    </location>
    <ligand>
        <name>K(+)</name>
        <dbReference type="ChEBI" id="CHEBI:29103"/>
    </ligand>
</feature>
<comment type="subcellular location">
    <subcellularLocation>
        <location evidence="12">Cytoplasm</location>
    </subcellularLocation>
</comment>
<evidence type="ECO:0000259" key="13">
    <source>
        <dbReference type="Pfam" id="PF00294"/>
    </source>
</evidence>
<feature type="binding site" evidence="12">
    <location>
        <position position="288"/>
    </location>
    <ligand>
        <name>ATP</name>
        <dbReference type="ChEBI" id="CHEBI:30616"/>
    </ligand>
</feature>
<comment type="function">
    <text evidence="12">Catalyzes the phosphorylation of ribose at O-5 in a reaction requiring ATP and magnesium. The resulting D-ribose-5-phosphate can then be used either for sythesis of nucleotides, histidine, and tryptophan, or as a component of the pentose phosphate pathway.</text>
</comment>
<evidence type="ECO:0000313" key="14">
    <source>
        <dbReference type="EMBL" id="WOO41527.1"/>
    </source>
</evidence>
<feature type="binding site" evidence="12">
    <location>
        <position position="138"/>
    </location>
    <ligand>
        <name>substrate</name>
    </ligand>
</feature>
<evidence type="ECO:0000256" key="9">
    <source>
        <dbReference type="ARBA" id="ARBA00022842"/>
    </source>
</evidence>
<keyword evidence="15" id="KW-1185">Reference proteome</keyword>
<evidence type="ECO:0000256" key="1">
    <source>
        <dbReference type="ARBA" id="ARBA00005380"/>
    </source>
</evidence>